<evidence type="ECO:0000256" key="1">
    <source>
        <dbReference type="SAM" id="MobiDB-lite"/>
    </source>
</evidence>
<feature type="compositionally biased region" description="Polar residues" evidence="1">
    <location>
        <begin position="1"/>
        <end position="11"/>
    </location>
</feature>
<gene>
    <name evidence="2" type="ORF">V5O48_013602</name>
</gene>
<evidence type="ECO:0000313" key="3">
    <source>
        <dbReference type="Proteomes" id="UP001465976"/>
    </source>
</evidence>
<name>A0ABR3EZM9_9AGAR</name>
<organism evidence="2 3">
    <name type="scientific">Marasmius crinis-equi</name>
    <dbReference type="NCBI Taxonomy" id="585013"/>
    <lineage>
        <taxon>Eukaryota</taxon>
        <taxon>Fungi</taxon>
        <taxon>Dikarya</taxon>
        <taxon>Basidiomycota</taxon>
        <taxon>Agaricomycotina</taxon>
        <taxon>Agaricomycetes</taxon>
        <taxon>Agaricomycetidae</taxon>
        <taxon>Agaricales</taxon>
        <taxon>Marasmiineae</taxon>
        <taxon>Marasmiaceae</taxon>
        <taxon>Marasmius</taxon>
    </lineage>
</organism>
<dbReference type="EMBL" id="JBAHYK010001354">
    <property type="protein sequence ID" value="KAL0568384.1"/>
    <property type="molecule type" value="Genomic_DNA"/>
</dbReference>
<feature type="region of interest" description="Disordered" evidence="1">
    <location>
        <begin position="1"/>
        <end position="38"/>
    </location>
</feature>
<reference evidence="2 3" key="1">
    <citation type="submission" date="2024-02" db="EMBL/GenBank/DDBJ databases">
        <title>A draft genome for the cacao thread blight pathogen Marasmius crinis-equi.</title>
        <authorList>
            <person name="Cohen S.P."/>
            <person name="Baruah I.K."/>
            <person name="Amoako-Attah I."/>
            <person name="Bukari Y."/>
            <person name="Meinhardt L.W."/>
            <person name="Bailey B.A."/>
        </authorList>
    </citation>
    <scope>NUCLEOTIDE SEQUENCE [LARGE SCALE GENOMIC DNA]</scope>
    <source>
        <strain evidence="2 3">GH-76</strain>
    </source>
</reference>
<proteinExistence type="predicted"/>
<sequence>MSSSVNKNFGSTQYNNNQGGTQYNFDANVGPVTVNNAGTPESVLEKLTPHEPEEASLRTWDSGLKGTEEMVMPSG</sequence>
<evidence type="ECO:0000313" key="2">
    <source>
        <dbReference type="EMBL" id="KAL0568384.1"/>
    </source>
</evidence>
<feature type="compositionally biased region" description="Low complexity" evidence="1">
    <location>
        <begin position="12"/>
        <end position="24"/>
    </location>
</feature>
<dbReference type="Proteomes" id="UP001465976">
    <property type="component" value="Unassembled WGS sequence"/>
</dbReference>
<protein>
    <submittedName>
        <fullName evidence="2">Uncharacterized protein</fullName>
    </submittedName>
</protein>
<accession>A0ABR3EZM9</accession>
<comment type="caution">
    <text evidence="2">The sequence shown here is derived from an EMBL/GenBank/DDBJ whole genome shotgun (WGS) entry which is preliminary data.</text>
</comment>
<keyword evidence="3" id="KW-1185">Reference proteome</keyword>